<comment type="caution">
    <text evidence="1">The sequence shown here is derived from an EMBL/GenBank/DDBJ whole genome shotgun (WGS) entry which is preliminary data.</text>
</comment>
<organism evidence="1 2">
    <name type="scientific">Bacteroides fragilis str. 3998T(B)3</name>
    <dbReference type="NCBI Taxonomy" id="1339316"/>
    <lineage>
        <taxon>Bacteria</taxon>
        <taxon>Pseudomonadati</taxon>
        <taxon>Bacteroidota</taxon>
        <taxon>Bacteroidia</taxon>
        <taxon>Bacteroidales</taxon>
        <taxon>Bacteroidaceae</taxon>
        <taxon>Bacteroides</taxon>
    </lineage>
</organism>
<accession>A0A015X841</accession>
<evidence type="ECO:0000313" key="1">
    <source>
        <dbReference type="EMBL" id="EXY88840.1"/>
    </source>
</evidence>
<dbReference type="AlphaFoldDB" id="A0A015X841"/>
<proteinExistence type="predicted"/>
<name>A0A015X841_BACFG</name>
<evidence type="ECO:0000313" key="2">
    <source>
        <dbReference type="Proteomes" id="UP000020773"/>
    </source>
</evidence>
<gene>
    <name evidence="1" type="ORF">M125_4503</name>
</gene>
<protein>
    <submittedName>
        <fullName evidence="1">Uncharacterized protein</fullName>
    </submittedName>
</protein>
<sequence>MGDTTVEVIIKKISNRNMTSVIDAILKLGDIFARRFNAIK</sequence>
<dbReference type="EMBL" id="JGDB01000265">
    <property type="protein sequence ID" value="EXY88840.1"/>
    <property type="molecule type" value="Genomic_DNA"/>
</dbReference>
<reference evidence="1 2" key="1">
    <citation type="submission" date="2014-02" db="EMBL/GenBank/DDBJ databases">
        <authorList>
            <person name="Sears C."/>
            <person name="Carroll K."/>
            <person name="Sack B.R."/>
            <person name="Qadri F."/>
            <person name="Myers L.L."/>
            <person name="Chung G.-T."/>
            <person name="Escheverria P."/>
            <person name="Fraser C.M."/>
            <person name="Sadzewicz L."/>
            <person name="Shefchek K.A."/>
            <person name="Tallon L."/>
            <person name="Das S.P."/>
            <person name="Daugherty S."/>
            <person name="Mongodin E.F."/>
        </authorList>
    </citation>
    <scope>NUCLEOTIDE SEQUENCE [LARGE SCALE GENOMIC DNA]</scope>
    <source>
        <strain evidence="2">3998T(B)3</strain>
    </source>
</reference>
<dbReference type="Proteomes" id="UP000020773">
    <property type="component" value="Unassembled WGS sequence"/>
</dbReference>